<dbReference type="InterPro" id="IPR032710">
    <property type="entry name" value="NTF2-like_dom_sf"/>
</dbReference>
<protein>
    <recommendedName>
        <fullName evidence="1">SnoaL-like domain-containing protein</fullName>
    </recommendedName>
</protein>
<evidence type="ECO:0000259" key="1">
    <source>
        <dbReference type="Pfam" id="PF12680"/>
    </source>
</evidence>
<evidence type="ECO:0000313" key="3">
    <source>
        <dbReference type="Proteomes" id="UP000494363"/>
    </source>
</evidence>
<evidence type="ECO:0000313" key="2">
    <source>
        <dbReference type="EMBL" id="CAB3750874.1"/>
    </source>
</evidence>
<name>A0A6J5DBQ6_9BURK</name>
<dbReference type="RefSeq" id="WP_175225697.1">
    <property type="nucleotide sequence ID" value="NZ_CADIKH010000005.1"/>
</dbReference>
<accession>A0A6J5DBQ6</accession>
<dbReference type="Proteomes" id="UP000494363">
    <property type="component" value="Unassembled WGS sequence"/>
</dbReference>
<dbReference type="InterPro" id="IPR037401">
    <property type="entry name" value="SnoaL-like"/>
</dbReference>
<keyword evidence="3" id="KW-1185">Reference proteome</keyword>
<organism evidence="2 3">
    <name type="scientific">Paraburkholderia humisilvae</name>
    <dbReference type="NCBI Taxonomy" id="627669"/>
    <lineage>
        <taxon>Bacteria</taxon>
        <taxon>Pseudomonadati</taxon>
        <taxon>Pseudomonadota</taxon>
        <taxon>Betaproteobacteria</taxon>
        <taxon>Burkholderiales</taxon>
        <taxon>Burkholderiaceae</taxon>
        <taxon>Paraburkholderia</taxon>
    </lineage>
</organism>
<dbReference type="AlphaFoldDB" id="A0A6J5DBQ6"/>
<sequence>MIDRQASCANGARRVDSVDSILSRRATTETDEDRRQYALDLVGLVLQEEHAQRLDECLRLYAFDAVWEAPLRNVSYSGAVAIRANYLRFFHNVRDLRFKSLEQFATAERVFVDSLVRFTIAGDALDNCPLPVGAHARVRRLNTFHIGDGLIRRATGYEIWERDDA</sequence>
<feature type="domain" description="SnoaL-like" evidence="1">
    <location>
        <begin position="50"/>
        <end position="153"/>
    </location>
</feature>
<gene>
    <name evidence="2" type="ORF">LMG29542_01357</name>
</gene>
<proteinExistence type="predicted"/>
<dbReference type="Pfam" id="PF12680">
    <property type="entry name" value="SnoaL_2"/>
    <property type="match status" value="1"/>
</dbReference>
<dbReference type="SUPFAM" id="SSF54427">
    <property type="entry name" value="NTF2-like"/>
    <property type="match status" value="1"/>
</dbReference>
<dbReference type="Gene3D" id="3.10.450.50">
    <property type="match status" value="1"/>
</dbReference>
<dbReference type="EMBL" id="CADIKH010000005">
    <property type="protein sequence ID" value="CAB3750874.1"/>
    <property type="molecule type" value="Genomic_DNA"/>
</dbReference>
<reference evidence="2 3" key="1">
    <citation type="submission" date="2020-04" db="EMBL/GenBank/DDBJ databases">
        <authorList>
            <person name="De Canck E."/>
        </authorList>
    </citation>
    <scope>NUCLEOTIDE SEQUENCE [LARGE SCALE GENOMIC DNA]</scope>
    <source>
        <strain evidence="2 3">LMG 29542</strain>
    </source>
</reference>